<keyword evidence="2" id="KW-0472">Membrane</keyword>
<organism evidence="3 4">
    <name type="scientific">Caerostris extrusa</name>
    <name type="common">Bark spider</name>
    <name type="synonym">Caerostris bankana</name>
    <dbReference type="NCBI Taxonomy" id="172846"/>
    <lineage>
        <taxon>Eukaryota</taxon>
        <taxon>Metazoa</taxon>
        <taxon>Ecdysozoa</taxon>
        <taxon>Arthropoda</taxon>
        <taxon>Chelicerata</taxon>
        <taxon>Arachnida</taxon>
        <taxon>Araneae</taxon>
        <taxon>Araneomorphae</taxon>
        <taxon>Entelegynae</taxon>
        <taxon>Araneoidea</taxon>
        <taxon>Araneidae</taxon>
        <taxon>Caerostris</taxon>
    </lineage>
</organism>
<keyword evidence="2" id="KW-1133">Transmembrane helix</keyword>
<protein>
    <submittedName>
        <fullName evidence="3">Uncharacterized protein</fullName>
    </submittedName>
</protein>
<keyword evidence="2" id="KW-0812">Transmembrane</keyword>
<gene>
    <name evidence="3" type="ORF">CEXT_749221</name>
</gene>
<sequence>MEHLKVIYSFSFFSFPLLLTYRVLALLLLVQAGKVGVGEKIWIPPGAVENTTKQGSRGDSKRPNRVSMYGRPLPRNEVDLWAGRQRMDQLHVISKRHQKKTELEISLTTSERC</sequence>
<proteinExistence type="predicted"/>
<evidence type="ECO:0000313" key="3">
    <source>
        <dbReference type="EMBL" id="GIY72275.1"/>
    </source>
</evidence>
<reference evidence="3 4" key="1">
    <citation type="submission" date="2021-06" db="EMBL/GenBank/DDBJ databases">
        <title>Caerostris extrusa draft genome.</title>
        <authorList>
            <person name="Kono N."/>
            <person name="Arakawa K."/>
        </authorList>
    </citation>
    <scope>NUCLEOTIDE SEQUENCE [LARGE SCALE GENOMIC DNA]</scope>
</reference>
<feature type="transmembrane region" description="Helical" evidence="2">
    <location>
        <begin position="6"/>
        <end position="30"/>
    </location>
</feature>
<dbReference type="Proteomes" id="UP001054945">
    <property type="component" value="Unassembled WGS sequence"/>
</dbReference>
<accession>A0AAV4VQU4</accession>
<comment type="caution">
    <text evidence="3">The sequence shown here is derived from an EMBL/GenBank/DDBJ whole genome shotgun (WGS) entry which is preliminary data.</text>
</comment>
<keyword evidence="4" id="KW-1185">Reference proteome</keyword>
<name>A0AAV4VQU4_CAEEX</name>
<evidence type="ECO:0000313" key="4">
    <source>
        <dbReference type="Proteomes" id="UP001054945"/>
    </source>
</evidence>
<evidence type="ECO:0000256" key="1">
    <source>
        <dbReference type="SAM" id="MobiDB-lite"/>
    </source>
</evidence>
<feature type="region of interest" description="Disordered" evidence="1">
    <location>
        <begin position="47"/>
        <end position="70"/>
    </location>
</feature>
<evidence type="ECO:0000256" key="2">
    <source>
        <dbReference type="SAM" id="Phobius"/>
    </source>
</evidence>
<dbReference type="AlphaFoldDB" id="A0AAV4VQU4"/>
<dbReference type="EMBL" id="BPLR01014923">
    <property type="protein sequence ID" value="GIY72275.1"/>
    <property type="molecule type" value="Genomic_DNA"/>
</dbReference>